<proteinExistence type="predicted"/>
<organism evidence="1 2">
    <name type="scientific">Fusarium venenatum</name>
    <dbReference type="NCBI Taxonomy" id="56646"/>
    <lineage>
        <taxon>Eukaryota</taxon>
        <taxon>Fungi</taxon>
        <taxon>Dikarya</taxon>
        <taxon>Ascomycota</taxon>
        <taxon>Pezizomycotina</taxon>
        <taxon>Sordariomycetes</taxon>
        <taxon>Hypocreomycetidae</taxon>
        <taxon>Hypocreales</taxon>
        <taxon>Nectriaceae</taxon>
        <taxon>Fusarium</taxon>
    </lineage>
</organism>
<dbReference type="EMBL" id="LN649230">
    <property type="protein sequence ID" value="CEI60353.1"/>
    <property type="molecule type" value="Genomic_DNA"/>
</dbReference>
<dbReference type="Proteomes" id="UP000245910">
    <property type="component" value="Chromosome II"/>
</dbReference>
<reference evidence="2" key="1">
    <citation type="submission" date="2014-10" db="EMBL/GenBank/DDBJ databases">
        <authorList>
            <person name="King R."/>
        </authorList>
    </citation>
    <scope>NUCLEOTIDE SEQUENCE [LARGE SCALE GENOMIC DNA]</scope>
    <source>
        <strain evidence="2">A3/5</strain>
    </source>
</reference>
<accession>A0A2L2SZF0</accession>
<dbReference type="AlphaFoldDB" id="A0A2L2SZF0"/>
<keyword evidence="2" id="KW-1185">Reference proteome</keyword>
<protein>
    <submittedName>
        <fullName evidence="1">Uncharacterized protein</fullName>
    </submittedName>
</protein>
<evidence type="ECO:0000313" key="1">
    <source>
        <dbReference type="EMBL" id="CEI60353.1"/>
    </source>
</evidence>
<name>A0A2L2SZF0_9HYPO</name>
<evidence type="ECO:0000313" key="2">
    <source>
        <dbReference type="Proteomes" id="UP000245910"/>
    </source>
</evidence>
<sequence>MDNGLIVYESVLENIVLLVDNRESMSWNIDKLFRELEVEYWGRTPKAIEARMERYKRWKNWTEERRTRMKEGL</sequence>